<dbReference type="GO" id="GO:0006508">
    <property type="term" value="P:proteolysis"/>
    <property type="evidence" value="ECO:0007669"/>
    <property type="project" value="UniProtKB-KW"/>
</dbReference>
<feature type="compositionally biased region" description="Basic and acidic residues" evidence="4">
    <location>
        <begin position="824"/>
        <end position="838"/>
    </location>
</feature>
<evidence type="ECO:0000256" key="2">
    <source>
        <dbReference type="ARBA" id="ARBA00022670"/>
    </source>
</evidence>
<keyword evidence="3" id="KW-0378">Hydrolase</keyword>
<comment type="caution">
    <text evidence="6">The sequence shown here is derived from an EMBL/GenBank/DDBJ whole genome shotgun (WGS) entry which is preliminary data.</text>
</comment>
<keyword evidence="7" id="KW-1185">Reference proteome</keyword>
<feature type="compositionally biased region" description="Polar residues" evidence="4">
    <location>
        <begin position="685"/>
        <end position="694"/>
    </location>
</feature>
<dbReference type="Gene3D" id="3.30.310.130">
    <property type="entry name" value="Ubiquitin-related"/>
    <property type="match status" value="1"/>
</dbReference>
<evidence type="ECO:0000256" key="4">
    <source>
        <dbReference type="SAM" id="MobiDB-lite"/>
    </source>
</evidence>
<feature type="region of interest" description="Disordered" evidence="4">
    <location>
        <begin position="684"/>
        <end position="717"/>
    </location>
</feature>
<feature type="region of interest" description="Disordered" evidence="4">
    <location>
        <begin position="124"/>
        <end position="181"/>
    </location>
</feature>
<dbReference type="GO" id="GO:0008234">
    <property type="term" value="F:cysteine-type peptidase activity"/>
    <property type="evidence" value="ECO:0007669"/>
    <property type="project" value="InterPro"/>
</dbReference>
<feature type="compositionally biased region" description="Polar residues" evidence="4">
    <location>
        <begin position="703"/>
        <end position="714"/>
    </location>
</feature>
<feature type="region of interest" description="Disordered" evidence="4">
    <location>
        <begin position="764"/>
        <end position="838"/>
    </location>
</feature>
<dbReference type="EMBL" id="JAVXUP010000329">
    <property type="protein sequence ID" value="KAK3030749.1"/>
    <property type="molecule type" value="Genomic_DNA"/>
</dbReference>
<sequence length="838" mass="93456">MKSSCKGLEVFDFKEEDELPEFADSRFSTKFGSTCDVLDKYNFFQNEEAWSSSPVAQESHLQSKEIGDILCVDKNGDSIVLYTSGDAREDSGFHDVPQNNSTIAEFLPNFRPDKLELRSRFSSIEGSSGPGAVSPSKDWTLPPSSSSDGPDAAESMSGRSSSKSSDIAEDEVPLDGPSSDHCFDGWEMDNDDLAVAFFPDYLVYRNRSCTNPVLIFSSSCIEVKGSTPCGNQGFFNFQWVIDDIMDIESQWSGKLTLNECYSFSEPFEEVVYPKGDPDAVSICKRDVDLLQPDTFVNDTIIDFYIKYLKDKIPTEDRHRFHFFNSFFFRKLADLDKDPSSASEGRAAFLRVRKWTRKVNLFEKDYVFIPVNFNSGIKSSCPLMTVITGVSLFYVILVKWPTTKANEDVQKSLKVPCILHMDSIKGSHTGLKGLVQRYLCEEWEERQKETDEDISSRFLSLRFVSLELPQQQNSFDCGLFLLHYAELFLEQAPINFNPFKITKISNFLNVDWFQPAEASLKRVLIQRLIYHLLENNSPGPSSPARSDKQCTSPRANSDTDTVVEFVSERCGQSRPSHGSILSSQTGQGIEMTLLPTSSLKSSQCLRELFIPEAAVHPFIDAEYHAFNESTPFDEFKSVVSPVQEEGEGGQFAYSPVTETRLQQLTGITPEACAFPCSSKNFRAEASWSSGESNEQTGHEDIRSSPETLPCANSQDGGDLTLEEKVDQPRLPTEGISGSTKCLASAPSEMLDADSRYPVDVLYGNADAYPLTSSPKNLPGLSLRESDMQENGSVSCDKVQLDSDASGSDSELQHVAKKMRLTPPLEGERLTRSLPEDLHL</sequence>
<feature type="domain" description="Ubiquitin-like protease family profile" evidence="5">
    <location>
        <begin position="280"/>
        <end position="487"/>
    </location>
</feature>
<dbReference type="AlphaFoldDB" id="A0AA89B5W0"/>
<dbReference type="PANTHER" id="PTHR47764">
    <property type="entry name" value="UBIQUITIN-LIKE-SPECIFIC PROTEASE 2B-RELATED"/>
    <property type="match status" value="1"/>
</dbReference>
<comment type="similarity">
    <text evidence="1">Belongs to the peptidase C48 family.</text>
</comment>
<proteinExistence type="inferred from homology"/>
<dbReference type="PANTHER" id="PTHR47764:SF2">
    <property type="entry name" value="UBIQUITIN-LIKE PROTEASE FAMILY PROFILE DOMAIN-CONTAINING PROTEIN"/>
    <property type="match status" value="1"/>
</dbReference>
<evidence type="ECO:0000259" key="5">
    <source>
        <dbReference type="PROSITE" id="PS50600"/>
    </source>
</evidence>
<evidence type="ECO:0000313" key="6">
    <source>
        <dbReference type="EMBL" id="KAK3030749.1"/>
    </source>
</evidence>
<dbReference type="Proteomes" id="UP001188597">
    <property type="component" value="Unassembled WGS sequence"/>
</dbReference>
<protein>
    <recommendedName>
        <fullName evidence="5">Ubiquitin-like protease family profile domain-containing protein</fullName>
    </recommendedName>
</protein>
<dbReference type="Pfam" id="PF25352">
    <property type="entry name" value="PH_ULP"/>
    <property type="match status" value="1"/>
</dbReference>
<dbReference type="Gene3D" id="1.10.418.20">
    <property type="match status" value="1"/>
</dbReference>
<dbReference type="PROSITE" id="PS50600">
    <property type="entry name" value="ULP_PROTEASE"/>
    <property type="match status" value="1"/>
</dbReference>
<feature type="compositionally biased region" description="Low complexity" evidence="4">
    <location>
        <begin position="155"/>
        <end position="165"/>
    </location>
</feature>
<organism evidence="6 7">
    <name type="scientific">Escallonia herrerae</name>
    <dbReference type="NCBI Taxonomy" id="1293975"/>
    <lineage>
        <taxon>Eukaryota</taxon>
        <taxon>Viridiplantae</taxon>
        <taxon>Streptophyta</taxon>
        <taxon>Embryophyta</taxon>
        <taxon>Tracheophyta</taxon>
        <taxon>Spermatophyta</taxon>
        <taxon>Magnoliopsida</taxon>
        <taxon>eudicotyledons</taxon>
        <taxon>Gunneridae</taxon>
        <taxon>Pentapetalae</taxon>
        <taxon>asterids</taxon>
        <taxon>campanulids</taxon>
        <taxon>Escalloniales</taxon>
        <taxon>Escalloniaceae</taxon>
        <taxon>Escallonia</taxon>
    </lineage>
</organism>
<dbReference type="InterPro" id="IPR057375">
    <property type="entry name" value="ULP2A/B_PH"/>
</dbReference>
<dbReference type="InterPro" id="IPR038765">
    <property type="entry name" value="Papain-like_cys_pep_sf"/>
</dbReference>
<keyword evidence="2" id="KW-0645">Protease</keyword>
<gene>
    <name evidence="6" type="ORF">RJ639_036553</name>
</gene>
<evidence type="ECO:0000256" key="3">
    <source>
        <dbReference type="ARBA" id="ARBA00022801"/>
    </source>
</evidence>
<accession>A0AA89B5W0</accession>
<dbReference type="SUPFAM" id="SSF54001">
    <property type="entry name" value="Cysteine proteinases"/>
    <property type="match status" value="1"/>
</dbReference>
<dbReference type="InterPro" id="IPR003653">
    <property type="entry name" value="Peptidase_C48_C"/>
</dbReference>
<feature type="region of interest" description="Disordered" evidence="4">
    <location>
        <begin position="536"/>
        <end position="558"/>
    </location>
</feature>
<dbReference type="Pfam" id="PF02902">
    <property type="entry name" value="Peptidase_C48"/>
    <property type="match status" value="1"/>
</dbReference>
<feature type="compositionally biased region" description="Polar residues" evidence="4">
    <location>
        <begin position="548"/>
        <end position="558"/>
    </location>
</feature>
<reference evidence="6" key="1">
    <citation type="submission" date="2022-12" db="EMBL/GenBank/DDBJ databases">
        <title>Draft genome assemblies for two species of Escallonia (Escalloniales).</title>
        <authorList>
            <person name="Chanderbali A."/>
            <person name="Dervinis C."/>
            <person name="Anghel I."/>
            <person name="Soltis D."/>
            <person name="Soltis P."/>
            <person name="Zapata F."/>
        </authorList>
    </citation>
    <scope>NUCLEOTIDE SEQUENCE</scope>
    <source>
        <strain evidence="6">UCBG64.0493</strain>
        <tissue evidence="6">Leaf</tissue>
    </source>
</reference>
<evidence type="ECO:0000256" key="1">
    <source>
        <dbReference type="ARBA" id="ARBA00005234"/>
    </source>
</evidence>
<name>A0AA89B5W0_9ASTE</name>
<evidence type="ECO:0000313" key="7">
    <source>
        <dbReference type="Proteomes" id="UP001188597"/>
    </source>
</evidence>